<dbReference type="InterPro" id="IPR020828">
    <property type="entry name" value="GlycerAld_3-P_DH_NAD(P)-bd"/>
</dbReference>
<organism evidence="4 5">
    <name type="scientific">Candidatus Southlakia epibionticum</name>
    <dbReference type="NCBI Taxonomy" id="3043284"/>
    <lineage>
        <taxon>Bacteria</taxon>
        <taxon>Candidatus Saccharimonadota</taxon>
        <taxon>Candidatus Saccharimonadia</taxon>
        <taxon>Candidatus Saccharimonadales</taxon>
        <taxon>Candidatus Saccharimonadaceae</taxon>
        <taxon>Candidatus Southlakia</taxon>
    </lineage>
</organism>
<dbReference type="SMART" id="SM00846">
    <property type="entry name" value="Gp_dh_N"/>
    <property type="match status" value="1"/>
</dbReference>
<keyword evidence="1" id="KW-0560">Oxidoreductase</keyword>
<evidence type="ECO:0000256" key="2">
    <source>
        <dbReference type="RuleBase" id="RU000397"/>
    </source>
</evidence>
<name>A0ABY8WY62_9BACT</name>
<dbReference type="PIRSF" id="PIRSF000149">
    <property type="entry name" value="GAP_DH"/>
    <property type="match status" value="1"/>
</dbReference>
<feature type="domain" description="Glyceraldehyde 3-phosphate dehydrogenase NAD(P) binding" evidence="3">
    <location>
        <begin position="4"/>
        <end position="146"/>
    </location>
</feature>
<accession>A0ABY8WY62</accession>
<dbReference type="Pfam" id="PF00044">
    <property type="entry name" value="Gp_dh_N"/>
    <property type="match status" value="1"/>
</dbReference>
<evidence type="ECO:0000259" key="3">
    <source>
        <dbReference type="SMART" id="SM00846"/>
    </source>
</evidence>
<dbReference type="SUPFAM" id="SSF55347">
    <property type="entry name" value="Glyceraldehyde-3-phosphate dehydrogenase-like, C-terminal domain"/>
    <property type="match status" value="1"/>
</dbReference>
<comment type="similarity">
    <text evidence="2">Belongs to the glyceraldehyde-3-phosphate dehydrogenase family.</text>
</comment>
<gene>
    <name evidence="4" type="primary">gap</name>
    <name evidence="4" type="ORF">SEML1_0553</name>
</gene>
<dbReference type="PANTHER" id="PTHR43148">
    <property type="entry name" value="GLYCERALDEHYDE-3-PHOSPHATE DEHYDROGENASE 2"/>
    <property type="match status" value="1"/>
</dbReference>
<proteinExistence type="inferred from homology"/>
<dbReference type="Pfam" id="PF02800">
    <property type="entry name" value="Gp_dh_C"/>
    <property type="match status" value="1"/>
</dbReference>
<keyword evidence="5" id="KW-1185">Reference proteome</keyword>
<protein>
    <submittedName>
        <fullName evidence="4">Type I glyceraldehyde-3-phosphate dehydrogenase</fullName>
    </submittedName>
</protein>
<dbReference type="InterPro" id="IPR020831">
    <property type="entry name" value="GlycerAld/Erythrose_P_DH"/>
</dbReference>
<evidence type="ECO:0000313" key="5">
    <source>
        <dbReference type="Proteomes" id="UP001177295"/>
    </source>
</evidence>
<dbReference type="InterPro" id="IPR020829">
    <property type="entry name" value="GlycerAld_3-P_DH_cat"/>
</dbReference>
<evidence type="ECO:0000313" key="4">
    <source>
        <dbReference type="EMBL" id="WIO46172.1"/>
    </source>
</evidence>
<dbReference type="SUPFAM" id="SSF51735">
    <property type="entry name" value="NAD(P)-binding Rossmann-fold domains"/>
    <property type="match status" value="1"/>
</dbReference>
<dbReference type="PRINTS" id="PR00078">
    <property type="entry name" value="G3PDHDRGNASE"/>
</dbReference>
<dbReference type="Gene3D" id="3.40.50.720">
    <property type="entry name" value="NAD(P)-binding Rossmann-like Domain"/>
    <property type="match status" value="1"/>
</dbReference>
<reference evidence="4 5" key="1">
    <citation type="journal article" date="2023" name="Cell">
        <title>Genetic manipulation of Patescibacteria provides mechanistic insights into microbial dark matter and the epibiotic lifestyle.</title>
        <authorList>
            <person name="Wang Y."/>
            <person name="Gallagher L.A."/>
            <person name="Andrade P.A."/>
            <person name="Liu A."/>
            <person name="Humphreys I.R."/>
            <person name="Turkarslan S."/>
            <person name="Cutler K.J."/>
            <person name="Arrieta-Ortiz M.L."/>
            <person name="Li Y."/>
            <person name="Radey M.C."/>
            <person name="McLean J.S."/>
            <person name="Cong Q."/>
            <person name="Baker D."/>
            <person name="Baliga N.S."/>
            <person name="Peterson S.B."/>
            <person name="Mougous J.D."/>
        </authorList>
    </citation>
    <scope>NUCLEOTIDE SEQUENCE [LARGE SCALE GENOMIC DNA]</scope>
    <source>
        <strain evidence="4 5">ML1</strain>
    </source>
</reference>
<dbReference type="EMBL" id="CP124550">
    <property type="protein sequence ID" value="WIO46172.1"/>
    <property type="molecule type" value="Genomic_DNA"/>
</dbReference>
<dbReference type="InterPro" id="IPR036291">
    <property type="entry name" value="NAD(P)-bd_dom_sf"/>
</dbReference>
<dbReference type="Gene3D" id="3.30.360.10">
    <property type="entry name" value="Dihydrodipicolinate Reductase, domain 2"/>
    <property type="match status" value="1"/>
</dbReference>
<dbReference type="Proteomes" id="UP001177295">
    <property type="component" value="Chromosome"/>
</dbReference>
<dbReference type="RefSeq" id="WP_376753715.1">
    <property type="nucleotide sequence ID" value="NZ_CP124550.1"/>
</dbReference>
<sequence length="327" mass="35031">MAAIKIAINGFDRIGRSAFKIAQGRNDVHVVAIRSEYDVNTTAYLLKHDSVYGNYARAVKPEDNYIAVGESRIDIVSNLQSVKKSWQDRMVDVVIDTTNTDSVRLKEHIVAGAKQVVAMSTADTIETIIMGVNDDSIGSISPVVSAGEPGAVAIAPVLAVLEQAFAPKKSALTVIDGGSPVDDTLRTKRTQQQNIIPAPFAGLTPSRQALGQQTIDGLSIHTPVANVGLAVITAVLAAPTTTAIVNQVFERAAKEPFYQGIINTTNKPLVSFDLRGSSYSATVDTQLTRVIGGDLVQLAVWFDSEWGYANRLVELSVDAGRVARNRT</sequence>
<evidence type="ECO:0000256" key="1">
    <source>
        <dbReference type="ARBA" id="ARBA00023002"/>
    </source>
</evidence>